<dbReference type="SMART" id="SM00490">
    <property type="entry name" value="HELICc"/>
    <property type="match status" value="1"/>
</dbReference>
<dbReference type="OrthoDB" id="10256233at2759"/>
<name>A0A5C3NTH7_9AGAM</name>
<reference evidence="8 9" key="1">
    <citation type="journal article" date="2019" name="Nat. Ecol. Evol.">
        <title>Megaphylogeny resolves global patterns of mushroom evolution.</title>
        <authorList>
            <person name="Varga T."/>
            <person name="Krizsan K."/>
            <person name="Foldi C."/>
            <person name="Dima B."/>
            <person name="Sanchez-Garcia M."/>
            <person name="Sanchez-Ramirez S."/>
            <person name="Szollosi G.J."/>
            <person name="Szarkandi J.G."/>
            <person name="Papp V."/>
            <person name="Albert L."/>
            <person name="Andreopoulos W."/>
            <person name="Angelini C."/>
            <person name="Antonin V."/>
            <person name="Barry K.W."/>
            <person name="Bougher N.L."/>
            <person name="Buchanan P."/>
            <person name="Buyck B."/>
            <person name="Bense V."/>
            <person name="Catcheside P."/>
            <person name="Chovatia M."/>
            <person name="Cooper J."/>
            <person name="Damon W."/>
            <person name="Desjardin D."/>
            <person name="Finy P."/>
            <person name="Geml J."/>
            <person name="Haridas S."/>
            <person name="Hughes K."/>
            <person name="Justo A."/>
            <person name="Karasinski D."/>
            <person name="Kautmanova I."/>
            <person name="Kiss B."/>
            <person name="Kocsube S."/>
            <person name="Kotiranta H."/>
            <person name="LaButti K.M."/>
            <person name="Lechner B.E."/>
            <person name="Liimatainen K."/>
            <person name="Lipzen A."/>
            <person name="Lukacs Z."/>
            <person name="Mihaltcheva S."/>
            <person name="Morgado L.N."/>
            <person name="Niskanen T."/>
            <person name="Noordeloos M.E."/>
            <person name="Ohm R.A."/>
            <person name="Ortiz-Santana B."/>
            <person name="Ovrebo C."/>
            <person name="Racz N."/>
            <person name="Riley R."/>
            <person name="Savchenko A."/>
            <person name="Shiryaev A."/>
            <person name="Soop K."/>
            <person name="Spirin V."/>
            <person name="Szebenyi C."/>
            <person name="Tomsovsky M."/>
            <person name="Tulloss R.E."/>
            <person name="Uehling J."/>
            <person name="Grigoriev I.V."/>
            <person name="Vagvolgyi C."/>
            <person name="Papp T."/>
            <person name="Martin F.M."/>
            <person name="Miettinen O."/>
            <person name="Hibbett D.S."/>
            <person name="Nagy L.G."/>
        </authorList>
    </citation>
    <scope>NUCLEOTIDE SEQUENCE [LARGE SCALE GENOMIC DNA]</scope>
    <source>
        <strain evidence="8 9">OMC1185</strain>
    </source>
</reference>
<dbReference type="InterPro" id="IPR011545">
    <property type="entry name" value="DEAD/DEAH_box_helicase_dom"/>
</dbReference>
<keyword evidence="3 8" id="KW-0378">Hydrolase</keyword>
<dbReference type="Gene3D" id="3.40.50.300">
    <property type="entry name" value="P-loop containing nucleotide triphosphate hydrolases"/>
    <property type="match status" value="2"/>
</dbReference>
<dbReference type="AlphaFoldDB" id="A0A5C3NTH7"/>
<evidence type="ECO:0000259" key="7">
    <source>
        <dbReference type="PROSITE" id="PS51194"/>
    </source>
</evidence>
<dbReference type="InterPro" id="IPR001650">
    <property type="entry name" value="Helicase_C-like"/>
</dbReference>
<dbReference type="InterPro" id="IPR050547">
    <property type="entry name" value="DEAD_box_RNA_helicases"/>
</dbReference>
<organism evidence="8 9">
    <name type="scientific">Heliocybe sulcata</name>
    <dbReference type="NCBI Taxonomy" id="5364"/>
    <lineage>
        <taxon>Eukaryota</taxon>
        <taxon>Fungi</taxon>
        <taxon>Dikarya</taxon>
        <taxon>Basidiomycota</taxon>
        <taxon>Agaricomycotina</taxon>
        <taxon>Agaricomycetes</taxon>
        <taxon>Gloeophyllales</taxon>
        <taxon>Gloeophyllaceae</taxon>
        <taxon>Heliocybe</taxon>
    </lineage>
</organism>
<dbReference type="GO" id="GO:0016787">
    <property type="term" value="F:hydrolase activity"/>
    <property type="evidence" value="ECO:0007669"/>
    <property type="project" value="UniProtKB-KW"/>
</dbReference>
<feature type="domain" description="Helicase ATP-binding" evidence="6">
    <location>
        <begin position="91"/>
        <end position="317"/>
    </location>
</feature>
<evidence type="ECO:0000313" key="8">
    <source>
        <dbReference type="EMBL" id="TFK57051.1"/>
    </source>
</evidence>
<dbReference type="Proteomes" id="UP000305948">
    <property type="component" value="Unassembled WGS sequence"/>
</dbReference>
<evidence type="ECO:0000259" key="6">
    <source>
        <dbReference type="PROSITE" id="PS51192"/>
    </source>
</evidence>
<evidence type="ECO:0000256" key="5">
    <source>
        <dbReference type="ARBA" id="ARBA00022840"/>
    </source>
</evidence>
<keyword evidence="2" id="KW-0547">Nucleotide-binding</keyword>
<keyword evidence="5" id="KW-0067">ATP-binding</keyword>
<dbReference type="GO" id="GO:0005524">
    <property type="term" value="F:ATP binding"/>
    <property type="evidence" value="ECO:0007669"/>
    <property type="project" value="UniProtKB-KW"/>
</dbReference>
<dbReference type="InterPro" id="IPR014001">
    <property type="entry name" value="Helicase_ATP-bd"/>
</dbReference>
<sequence>MPSRGMQLLSRTACTTFAAVSPGRIIHAYRSQRYSPGLSIKLLTTRLYSNAAGSKDAISFEDIGVHPVVVKSLHAAFPNVRNPTETQCEFIPQVLSGNNILLKDGTGTGKSFGLILALLSKPRVEQPNSARSSGRSSNRAAITSLVLVPHRDLAYQLYHWIEAILAKSSSSNSNLHNVVQMLIRGASVSIQDQISRLHEMPPHVLVGTPQAVQEVFNKDRTALRLDSLSTVVVDEADYLIDAVPRFANKYMQEKARMKIQRHPGPTRLLLDYIYNKKQTSAKDGVEHRGPQLIMTSATFRWEYREEVRKFGWFQGPTVKVTGTSSIPSSKDAISSSHAPALVHCCLVVSPDGKISNIEGAVEPQAPPSDDVRGGTEFPDEVFQVKDEDVDETFQPKLDDDLRKKFVTNPSPFNPAALEAVAAAFALDVPRLALLVLPAKADVKRAVFELQQLGVSAIALDLLGDQGRTYLLNGDASTPVDNPALLVSKPASTRGLDLPELSHVFMLGLPEDRGVDNYLHVAGRAGRFGRGGKVVTILDERWEVTGPDGKVVVHDDPRRFAIILRKIGTVPTKMEHFA</sequence>
<dbReference type="EC" id="3.6.4.13" evidence="1"/>
<dbReference type="PANTHER" id="PTHR47963:SF8">
    <property type="entry name" value="ATP-DEPENDENT RNA HELICASE DEAD"/>
    <property type="match status" value="1"/>
</dbReference>
<accession>A0A5C3NTH7</accession>
<dbReference type="Pfam" id="PF00271">
    <property type="entry name" value="Helicase_C"/>
    <property type="match status" value="1"/>
</dbReference>
<dbReference type="PROSITE" id="PS51194">
    <property type="entry name" value="HELICASE_CTER"/>
    <property type="match status" value="1"/>
</dbReference>
<gene>
    <name evidence="8" type="ORF">OE88DRAFT_87861</name>
</gene>
<evidence type="ECO:0000256" key="3">
    <source>
        <dbReference type="ARBA" id="ARBA00022801"/>
    </source>
</evidence>
<dbReference type="STRING" id="5364.A0A5C3NTH7"/>
<dbReference type="SMART" id="SM00487">
    <property type="entry name" value="DEXDc"/>
    <property type="match status" value="1"/>
</dbReference>
<evidence type="ECO:0000256" key="4">
    <source>
        <dbReference type="ARBA" id="ARBA00022806"/>
    </source>
</evidence>
<evidence type="ECO:0000256" key="2">
    <source>
        <dbReference type="ARBA" id="ARBA00022741"/>
    </source>
</evidence>
<evidence type="ECO:0000256" key="1">
    <source>
        <dbReference type="ARBA" id="ARBA00012552"/>
    </source>
</evidence>
<dbReference type="GO" id="GO:0003723">
    <property type="term" value="F:RNA binding"/>
    <property type="evidence" value="ECO:0007669"/>
    <property type="project" value="TreeGrafter"/>
</dbReference>
<protein>
    <recommendedName>
        <fullName evidence="1">RNA helicase</fullName>
        <ecNumber evidence="1">3.6.4.13</ecNumber>
    </recommendedName>
</protein>
<dbReference type="PANTHER" id="PTHR47963">
    <property type="entry name" value="DEAD-BOX ATP-DEPENDENT RNA HELICASE 47, MITOCHONDRIAL"/>
    <property type="match status" value="1"/>
</dbReference>
<proteinExistence type="predicted"/>
<dbReference type="PROSITE" id="PS51192">
    <property type="entry name" value="HELICASE_ATP_BIND_1"/>
    <property type="match status" value="1"/>
</dbReference>
<dbReference type="InterPro" id="IPR027417">
    <property type="entry name" value="P-loop_NTPase"/>
</dbReference>
<keyword evidence="9" id="KW-1185">Reference proteome</keyword>
<dbReference type="Pfam" id="PF00270">
    <property type="entry name" value="DEAD"/>
    <property type="match status" value="1"/>
</dbReference>
<keyword evidence="4" id="KW-0347">Helicase</keyword>
<dbReference type="GO" id="GO:0003724">
    <property type="term" value="F:RNA helicase activity"/>
    <property type="evidence" value="ECO:0007669"/>
    <property type="project" value="UniProtKB-EC"/>
</dbReference>
<evidence type="ECO:0000313" key="9">
    <source>
        <dbReference type="Proteomes" id="UP000305948"/>
    </source>
</evidence>
<feature type="domain" description="Helicase C-terminal" evidence="7">
    <location>
        <begin position="423"/>
        <end position="577"/>
    </location>
</feature>
<dbReference type="EMBL" id="ML213503">
    <property type="protein sequence ID" value="TFK57051.1"/>
    <property type="molecule type" value="Genomic_DNA"/>
</dbReference>
<dbReference type="SUPFAM" id="SSF52540">
    <property type="entry name" value="P-loop containing nucleoside triphosphate hydrolases"/>
    <property type="match status" value="1"/>
</dbReference>